<dbReference type="AlphaFoldDB" id="A0AAV0JDW6"/>
<sequence length="33" mass="3996">MWTRPGFNGRVYGHRKQHWTNTCLSCHKQQSHN</sequence>
<name>A0AAV0JDW6_9ROSI</name>
<reference evidence="1" key="1">
    <citation type="submission" date="2022-08" db="EMBL/GenBank/DDBJ databases">
        <authorList>
            <person name="Gutierrez-Valencia J."/>
        </authorList>
    </citation>
    <scope>NUCLEOTIDE SEQUENCE</scope>
</reference>
<dbReference type="Proteomes" id="UP001154282">
    <property type="component" value="Unassembled WGS sequence"/>
</dbReference>
<gene>
    <name evidence="1" type="ORF">LITE_LOCUS13812</name>
</gene>
<evidence type="ECO:0000313" key="2">
    <source>
        <dbReference type="Proteomes" id="UP001154282"/>
    </source>
</evidence>
<proteinExistence type="predicted"/>
<evidence type="ECO:0000313" key="1">
    <source>
        <dbReference type="EMBL" id="CAI0408072.1"/>
    </source>
</evidence>
<accession>A0AAV0JDW6</accession>
<comment type="caution">
    <text evidence="1">The sequence shown here is derived from an EMBL/GenBank/DDBJ whole genome shotgun (WGS) entry which is preliminary data.</text>
</comment>
<keyword evidence="2" id="KW-1185">Reference proteome</keyword>
<organism evidence="1 2">
    <name type="scientific">Linum tenue</name>
    <dbReference type="NCBI Taxonomy" id="586396"/>
    <lineage>
        <taxon>Eukaryota</taxon>
        <taxon>Viridiplantae</taxon>
        <taxon>Streptophyta</taxon>
        <taxon>Embryophyta</taxon>
        <taxon>Tracheophyta</taxon>
        <taxon>Spermatophyta</taxon>
        <taxon>Magnoliopsida</taxon>
        <taxon>eudicotyledons</taxon>
        <taxon>Gunneridae</taxon>
        <taxon>Pentapetalae</taxon>
        <taxon>rosids</taxon>
        <taxon>fabids</taxon>
        <taxon>Malpighiales</taxon>
        <taxon>Linaceae</taxon>
        <taxon>Linum</taxon>
    </lineage>
</organism>
<dbReference type="EMBL" id="CAMGYJ010000004">
    <property type="protein sequence ID" value="CAI0408072.1"/>
    <property type="molecule type" value="Genomic_DNA"/>
</dbReference>
<protein>
    <submittedName>
        <fullName evidence="1">Uncharacterized protein</fullName>
    </submittedName>
</protein>